<dbReference type="OrthoDB" id="2607755at2759"/>
<gene>
    <name evidence="2" type="ORF">HYPSUDRAFT_64662</name>
</gene>
<keyword evidence="1" id="KW-0812">Transmembrane</keyword>
<evidence type="ECO:0000313" key="2">
    <source>
        <dbReference type="EMBL" id="KJA25453.1"/>
    </source>
</evidence>
<keyword evidence="3" id="KW-1185">Reference proteome</keyword>
<keyword evidence="1" id="KW-0472">Membrane</keyword>
<evidence type="ECO:0000256" key="1">
    <source>
        <dbReference type="SAM" id="Phobius"/>
    </source>
</evidence>
<accession>A0A0D2MND8</accession>
<reference evidence="3" key="1">
    <citation type="submission" date="2014-04" db="EMBL/GenBank/DDBJ databases">
        <title>Evolutionary Origins and Diversification of the Mycorrhizal Mutualists.</title>
        <authorList>
            <consortium name="DOE Joint Genome Institute"/>
            <consortium name="Mycorrhizal Genomics Consortium"/>
            <person name="Kohler A."/>
            <person name="Kuo A."/>
            <person name="Nagy L.G."/>
            <person name="Floudas D."/>
            <person name="Copeland A."/>
            <person name="Barry K.W."/>
            <person name="Cichocki N."/>
            <person name="Veneault-Fourrey C."/>
            <person name="LaButti K."/>
            <person name="Lindquist E.A."/>
            <person name="Lipzen A."/>
            <person name="Lundell T."/>
            <person name="Morin E."/>
            <person name="Murat C."/>
            <person name="Riley R."/>
            <person name="Ohm R."/>
            <person name="Sun H."/>
            <person name="Tunlid A."/>
            <person name="Henrissat B."/>
            <person name="Grigoriev I.V."/>
            <person name="Hibbett D.S."/>
            <person name="Martin F."/>
        </authorList>
    </citation>
    <scope>NUCLEOTIDE SEQUENCE [LARGE SCALE GENOMIC DNA]</scope>
    <source>
        <strain evidence="3">FD-334 SS-4</strain>
    </source>
</reference>
<evidence type="ECO:0000313" key="3">
    <source>
        <dbReference type="Proteomes" id="UP000054270"/>
    </source>
</evidence>
<keyword evidence="1" id="KW-1133">Transmembrane helix</keyword>
<feature type="transmembrane region" description="Helical" evidence="1">
    <location>
        <begin position="109"/>
        <end position="128"/>
    </location>
</feature>
<sequence length="233" mass="25920">MSTIISRLRQIQRILSASRRLPWVEVPKPGPRTTVLYQRSPPWWAKWAHAIIAVDVMLMTSIVEYTWDFGGFFRQARDDETSEKEPAETESLPLKIIGNIQEKSAAKKVFFSGFYVLSGVIFGAGILASRSRILRKVTAYKAGPRGETTLYLQTAAHPRNIGHPFPSYACSLKNGDMPSRLLVVVQGHGGWTMLVNGANVPNQNPKIGENPRHAVIRAWRDGGGWIEPSANAK</sequence>
<proteinExistence type="predicted"/>
<organism evidence="2 3">
    <name type="scientific">Hypholoma sublateritium (strain FD-334 SS-4)</name>
    <dbReference type="NCBI Taxonomy" id="945553"/>
    <lineage>
        <taxon>Eukaryota</taxon>
        <taxon>Fungi</taxon>
        <taxon>Dikarya</taxon>
        <taxon>Basidiomycota</taxon>
        <taxon>Agaricomycotina</taxon>
        <taxon>Agaricomycetes</taxon>
        <taxon>Agaricomycetidae</taxon>
        <taxon>Agaricales</taxon>
        <taxon>Agaricineae</taxon>
        <taxon>Strophariaceae</taxon>
        <taxon>Hypholoma</taxon>
    </lineage>
</organism>
<dbReference type="AlphaFoldDB" id="A0A0D2MND8"/>
<protein>
    <submittedName>
        <fullName evidence="2">Uncharacterized protein</fullName>
    </submittedName>
</protein>
<name>A0A0D2MND8_HYPSF</name>
<dbReference type="Proteomes" id="UP000054270">
    <property type="component" value="Unassembled WGS sequence"/>
</dbReference>
<dbReference type="EMBL" id="KN817531">
    <property type="protein sequence ID" value="KJA25453.1"/>
    <property type="molecule type" value="Genomic_DNA"/>
</dbReference>